<gene>
    <name evidence="3" type="ORF">FSB76_14765</name>
</gene>
<dbReference type="PROSITE" id="PS51257">
    <property type="entry name" value="PROKAR_LIPOPROTEIN"/>
    <property type="match status" value="1"/>
</dbReference>
<proteinExistence type="predicted"/>
<evidence type="ECO:0000313" key="3">
    <source>
        <dbReference type="EMBL" id="QEC77146.1"/>
    </source>
</evidence>
<dbReference type="GO" id="GO:0006508">
    <property type="term" value="P:proteolysis"/>
    <property type="evidence" value="ECO:0007669"/>
    <property type="project" value="InterPro"/>
</dbReference>
<dbReference type="Proteomes" id="UP000321362">
    <property type="component" value="Chromosome"/>
</dbReference>
<dbReference type="PANTHER" id="PTHR32060">
    <property type="entry name" value="TAIL-SPECIFIC PROTEASE"/>
    <property type="match status" value="1"/>
</dbReference>
<dbReference type="Gene3D" id="3.90.226.10">
    <property type="entry name" value="2-enoyl-CoA Hydratase, Chain A, domain 1"/>
    <property type="match status" value="1"/>
</dbReference>
<dbReference type="EMBL" id="CP042437">
    <property type="protein sequence ID" value="QEC77146.1"/>
    <property type="molecule type" value="Genomic_DNA"/>
</dbReference>
<dbReference type="InterPro" id="IPR029045">
    <property type="entry name" value="ClpP/crotonase-like_dom_sf"/>
</dbReference>
<dbReference type="KEGG" id="mgk:FSB76_14765"/>
<accession>A0A5B8W2N3</accession>
<dbReference type="OrthoDB" id="5480566at2"/>
<sequence length="496" mass="55196">MNLKNLFLLLPCVLVITVTACYQNGPKVIAIPNTAVHKLTVKNMQADMGVLWAAIKEMHPAYGIYTPPDSLQVAYNQAYSAINRPLSETEFISSVYPFLCRLKCGHTQLRHSEGYKKTAADKEPRLPFEVLVRDHRAWITTHQNELLNTGDEVLSINNIPVTQIINHGADLYCADGDGQTFKELFLSEYDGFEDACYKYYRWKGPYHLNIKTQAGVKNLVLDTAGNPSITPPKPVDNFAGWTEAKNTGNLPLLFLKNKSTAYFKATTFRYGDTTLYQEVFKQIHQQGTKNLVLDLRHNTGGDIRIAMQLLAYLADGPFHIVKEIKSRIPDPSVNSFEKYFDTTRTASFKSGFEPGNKAGSWYHIGVKPVFGKLYGALPLAKANHYSGNLLVLIDGATFSSAALFTAALKSQCKNATFIGRETAGAEEGCNGGTLQHLTLPNTHIIVEFPWMRLDAFTKNPVHARGIIPKYTVLYTPLDVVTKNDPDLVKALSLITN</sequence>
<feature type="signal peptide" evidence="1">
    <location>
        <begin position="1"/>
        <end position="20"/>
    </location>
</feature>
<keyword evidence="4" id="KW-1185">Reference proteome</keyword>
<feature type="chain" id="PRO_5023000949" description="Tail specific protease domain-containing protein" evidence="1">
    <location>
        <begin position="21"/>
        <end position="496"/>
    </location>
</feature>
<reference evidence="3 4" key="1">
    <citation type="journal article" date="2013" name="J. Microbiol.">
        <title>Mucilaginibacter ginsenosidivorax sp. nov., with ginsenoside converting activity isolated from sediment.</title>
        <authorList>
            <person name="Kim J.K."/>
            <person name="Choi T.E."/>
            <person name="Liu Q.M."/>
            <person name="Park H.Y."/>
            <person name="Yi T.H."/>
            <person name="Yoon M.H."/>
            <person name="Kim S.C."/>
            <person name="Im W.T."/>
        </authorList>
    </citation>
    <scope>NUCLEOTIDE SEQUENCE [LARGE SCALE GENOMIC DNA]</scope>
    <source>
        <strain evidence="3 4">KHI28</strain>
    </source>
</reference>
<dbReference type="PANTHER" id="PTHR32060:SF22">
    <property type="entry name" value="CARBOXYL-TERMINAL-PROCESSING PEPTIDASE 3, CHLOROPLASTIC"/>
    <property type="match status" value="1"/>
</dbReference>
<keyword evidence="1" id="KW-0732">Signal</keyword>
<dbReference type="AlphaFoldDB" id="A0A5B8W2N3"/>
<dbReference type="InterPro" id="IPR005151">
    <property type="entry name" value="Tail-specific_protease"/>
</dbReference>
<protein>
    <recommendedName>
        <fullName evidence="2">Tail specific protease domain-containing protein</fullName>
    </recommendedName>
</protein>
<organism evidence="3 4">
    <name type="scientific">Mucilaginibacter ginsenosidivorax</name>
    <dbReference type="NCBI Taxonomy" id="862126"/>
    <lineage>
        <taxon>Bacteria</taxon>
        <taxon>Pseudomonadati</taxon>
        <taxon>Bacteroidota</taxon>
        <taxon>Sphingobacteriia</taxon>
        <taxon>Sphingobacteriales</taxon>
        <taxon>Sphingobacteriaceae</taxon>
        <taxon>Mucilaginibacter</taxon>
    </lineage>
</organism>
<evidence type="ECO:0000259" key="2">
    <source>
        <dbReference type="Pfam" id="PF03572"/>
    </source>
</evidence>
<evidence type="ECO:0000256" key="1">
    <source>
        <dbReference type="SAM" id="SignalP"/>
    </source>
</evidence>
<dbReference type="SUPFAM" id="SSF52096">
    <property type="entry name" value="ClpP/crotonase"/>
    <property type="match status" value="1"/>
</dbReference>
<dbReference type="Pfam" id="PF03572">
    <property type="entry name" value="Peptidase_S41"/>
    <property type="match status" value="1"/>
</dbReference>
<feature type="domain" description="Tail specific protease" evidence="2">
    <location>
        <begin position="260"/>
        <end position="426"/>
    </location>
</feature>
<evidence type="ECO:0000313" key="4">
    <source>
        <dbReference type="Proteomes" id="UP000321362"/>
    </source>
</evidence>
<dbReference type="GO" id="GO:0004175">
    <property type="term" value="F:endopeptidase activity"/>
    <property type="evidence" value="ECO:0007669"/>
    <property type="project" value="TreeGrafter"/>
</dbReference>
<dbReference type="GO" id="GO:0008236">
    <property type="term" value="F:serine-type peptidase activity"/>
    <property type="evidence" value="ECO:0007669"/>
    <property type="project" value="InterPro"/>
</dbReference>
<dbReference type="RefSeq" id="WP_147054574.1">
    <property type="nucleotide sequence ID" value="NZ_CP042437.1"/>
</dbReference>
<name>A0A5B8W2N3_9SPHI</name>